<evidence type="ECO:0000256" key="1">
    <source>
        <dbReference type="SAM" id="MobiDB-lite"/>
    </source>
</evidence>
<accession>A0A7J0CL61</accession>
<dbReference type="EMBL" id="BLWD01000001">
    <property type="protein sequence ID" value="GFN03169.1"/>
    <property type="molecule type" value="Genomic_DNA"/>
</dbReference>
<gene>
    <name evidence="2" type="ORF">Smic_17250</name>
</gene>
<organism evidence="2 3">
    <name type="scientific">Streptomyces microflavus</name>
    <name type="common">Streptomyces lipmanii</name>
    <dbReference type="NCBI Taxonomy" id="1919"/>
    <lineage>
        <taxon>Bacteria</taxon>
        <taxon>Bacillati</taxon>
        <taxon>Actinomycetota</taxon>
        <taxon>Actinomycetes</taxon>
        <taxon>Kitasatosporales</taxon>
        <taxon>Streptomycetaceae</taxon>
        <taxon>Streptomyces</taxon>
    </lineage>
</organism>
<proteinExistence type="predicted"/>
<feature type="compositionally biased region" description="Polar residues" evidence="1">
    <location>
        <begin position="76"/>
        <end position="85"/>
    </location>
</feature>
<evidence type="ECO:0000313" key="2">
    <source>
        <dbReference type="EMBL" id="GFN03169.1"/>
    </source>
</evidence>
<reference evidence="2 3" key="1">
    <citation type="submission" date="2020-05" db="EMBL/GenBank/DDBJ databases">
        <title>Whole genome shotgun sequence of Streptomyces microflavus NBRC 13062.</title>
        <authorList>
            <person name="Komaki H."/>
            <person name="Tamura T."/>
        </authorList>
    </citation>
    <scope>NUCLEOTIDE SEQUENCE [LARGE SCALE GENOMIC DNA]</scope>
    <source>
        <strain evidence="2 3">NBRC 13062</strain>
    </source>
</reference>
<comment type="caution">
    <text evidence="2">The sequence shown here is derived from an EMBL/GenBank/DDBJ whole genome shotgun (WGS) entry which is preliminary data.</text>
</comment>
<evidence type="ECO:0000313" key="3">
    <source>
        <dbReference type="Proteomes" id="UP000498740"/>
    </source>
</evidence>
<feature type="region of interest" description="Disordered" evidence="1">
    <location>
        <begin position="62"/>
        <end position="85"/>
    </location>
</feature>
<dbReference type="AlphaFoldDB" id="A0A7J0CL61"/>
<sequence>MEAEGQSGVLGGDRVPGARGDGDEVGGDEGGGRDGPAPVPGAFGDAVAEDGPAFGAVTSMAKTDLRSGWSKAAKTRWTSSMNSWV</sequence>
<protein>
    <submittedName>
        <fullName evidence="2">Uncharacterized protein</fullName>
    </submittedName>
</protein>
<feature type="region of interest" description="Disordered" evidence="1">
    <location>
        <begin position="1"/>
        <end position="50"/>
    </location>
</feature>
<name>A0A7J0CL61_STRMI</name>
<dbReference type="Proteomes" id="UP000498740">
    <property type="component" value="Unassembled WGS sequence"/>
</dbReference>